<evidence type="ECO:0000259" key="5">
    <source>
        <dbReference type="Pfam" id="PF01094"/>
    </source>
</evidence>
<evidence type="ECO:0000313" key="7">
    <source>
        <dbReference type="Proteomes" id="UP000000641"/>
    </source>
</evidence>
<dbReference type="eggNOG" id="arCOG01021">
    <property type="taxonomic scope" value="Archaea"/>
</dbReference>
<dbReference type="GO" id="GO:0016020">
    <property type="term" value="C:membrane"/>
    <property type="evidence" value="ECO:0007669"/>
    <property type="project" value="UniProtKB-SubCell"/>
</dbReference>
<dbReference type="STRING" id="368408.Tpen_0295"/>
<evidence type="ECO:0000256" key="4">
    <source>
        <dbReference type="ARBA" id="ARBA00023136"/>
    </source>
</evidence>
<evidence type="ECO:0000256" key="1">
    <source>
        <dbReference type="ARBA" id="ARBA00004370"/>
    </source>
</evidence>
<dbReference type="EnsemblBacteria" id="ABL77705">
    <property type="protein sequence ID" value="ABL77705"/>
    <property type="gene ID" value="Tpen_0295"/>
</dbReference>
<evidence type="ECO:0000256" key="2">
    <source>
        <dbReference type="ARBA" id="ARBA00022692"/>
    </source>
</evidence>
<dbReference type="InterPro" id="IPR028082">
    <property type="entry name" value="Peripla_BP_I"/>
</dbReference>
<dbReference type="InterPro" id="IPR001828">
    <property type="entry name" value="ANF_lig-bd_rcpt"/>
</dbReference>
<accession>A1RWX5</accession>
<dbReference type="Pfam" id="PF01094">
    <property type="entry name" value="ANF_receptor"/>
    <property type="match status" value="1"/>
</dbReference>
<protein>
    <submittedName>
        <fullName evidence="6">Extracellular ligand-binding receptor</fullName>
    </submittedName>
</protein>
<name>A1RWX5_THEPD</name>
<dbReference type="SUPFAM" id="SSF53822">
    <property type="entry name" value="Periplasmic binding protein-like I"/>
    <property type="match status" value="1"/>
</dbReference>
<dbReference type="PANTHER" id="PTHR30483">
    <property type="entry name" value="LEUCINE-SPECIFIC-BINDING PROTEIN"/>
    <property type="match status" value="1"/>
</dbReference>
<dbReference type="AlphaFoldDB" id="A1RWX5"/>
<feature type="domain" description="Receptor ligand binding region" evidence="5">
    <location>
        <begin position="73"/>
        <end position="400"/>
    </location>
</feature>
<dbReference type="OrthoDB" id="21336at2157"/>
<keyword evidence="2" id="KW-0812">Transmembrane</keyword>
<sequence>MSAGNTVAGKSSLARVLAYIVIALLIGAFLGYFLRGYPAQQQAATTQTSVTTIPIGALVELSGDLSSYGKRDELAMQIAIEDVNNFAEKIGSPYRFKLLVEDSGTSPEQALSRIKTLAAQGVRAVIGLEASSEVAAVKQFADTNHVVVLSVGSTALSLAIPGDYILRVVPPDSVQSKALARLIYSLGYRNVAVIYRNDAWGVGLFEGFSARFKELGGNVAGVAYDPAAKDLSGEVNRLADIAASMGSNTAVLAITFEDDGIQIVKLAARNPVLSKLKWFGTDGVAQSTKLASEAGEELIALGGFPCTIFQPSENQRLADFVNRFRSRSGGEDPHAYAMNAYDAVWLVALSVMLTGSYSGDKLLSTIPLVAQNFNGITGPLTLDANGDRASGDYAIWRVVKTANGYDWQIIGWYSASSDSVTIQGG</sequence>
<dbReference type="Proteomes" id="UP000000641">
    <property type="component" value="Chromosome"/>
</dbReference>
<dbReference type="CDD" id="cd06346">
    <property type="entry name" value="PBP1_ABC_ligand_binding-like"/>
    <property type="match status" value="1"/>
</dbReference>
<dbReference type="HOGENOM" id="CLU_027128_5_1_2"/>
<dbReference type="KEGG" id="tpe:Tpen_0295"/>
<dbReference type="Gene3D" id="3.40.50.2300">
    <property type="match status" value="2"/>
</dbReference>
<dbReference type="PANTHER" id="PTHR30483:SF40">
    <property type="entry name" value="HISTIDINE KINASE"/>
    <property type="match status" value="1"/>
</dbReference>
<gene>
    <name evidence="6" type="ordered locus">Tpen_0295</name>
</gene>
<dbReference type="RefSeq" id="WP_011751970.1">
    <property type="nucleotide sequence ID" value="NC_008698.1"/>
</dbReference>
<evidence type="ECO:0000313" key="6">
    <source>
        <dbReference type="EMBL" id="ABL77705.1"/>
    </source>
</evidence>
<reference evidence="7" key="1">
    <citation type="journal article" date="2008" name="J. Bacteriol.">
        <title>Genome sequence of Thermofilum pendens reveals an exceptional loss of biosynthetic pathways without genome reduction.</title>
        <authorList>
            <person name="Anderson I."/>
            <person name="Rodriguez J."/>
            <person name="Susanti D."/>
            <person name="Porat I."/>
            <person name="Reich C."/>
            <person name="Ulrich L.E."/>
            <person name="Elkins J.G."/>
            <person name="Mavromatis K."/>
            <person name="Lykidis A."/>
            <person name="Kim E."/>
            <person name="Thompson L.S."/>
            <person name="Nolan M."/>
            <person name="Land M."/>
            <person name="Copeland A."/>
            <person name="Lapidus A."/>
            <person name="Lucas S."/>
            <person name="Detter C."/>
            <person name="Zhulin I.B."/>
            <person name="Olsen G.J."/>
            <person name="Whitman W."/>
            <person name="Mukhopadhyay B."/>
            <person name="Bristow J."/>
            <person name="Kyrpides N."/>
        </authorList>
    </citation>
    <scope>NUCLEOTIDE SEQUENCE [LARGE SCALE GENOMIC DNA]</scope>
    <source>
        <strain evidence="7">DSM 2475 / Hrk 5</strain>
    </source>
</reference>
<dbReference type="GeneID" id="4601304"/>
<organism evidence="6 7">
    <name type="scientific">Thermofilum pendens (strain DSM 2475 / Hrk 5)</name>
    <dbReference type="NCBI Taxonomy" id="368408"/>
    <lineage>
        <taxon>Archaea</taxon>
        <taxon>Thermoproteota</taxon>
        <taxon>Thermoprotei</taxon>
        <taxon>Thermofilales</taxon>
        <taxon>Thermofilaceae</taxon>
        <taxon>Thermofilum</taxon>
    </lineage>
</organism>
<proteinExistence type="predicted"/>
<keyword evidence="6" id="KW-0675">Receptor</keyword>
<keyword evidence="3" id="KW-1133">Transmembrane helix</keyword>
<comment type="subcellular location">
    <subcellularLocation>
        <location evidence="1">Membrane</location>
    </subcellularLocation>
</comment>
<dbReference type="EMBL" id="CP000505">
    <property type="protein sequence ID" value="ABL77705.1"/>
    <property type="molecule type" value="Genomic_DNA"/>
</dbReference>
<dbReference type="PRINTS" id="PR01176">
    <property type="entry name" value="GABABRECEPTR"/>
</dbReference>
<dbReference type="InterPro" id="IPR051010">
    <property type="entry name" value="BCAA_transport"/>
</dbReference>
<evidence type="ECO:0000256" key="3">
    <source>
        <dbReference type="ARBA" id="ARBA00022989"/>
    </source>
</evidence>
<keyword evidence="7" id="KW-1185">Reference proteome</keyword>
<keyword evidence="4" id="KW-0472">Membrane</keyword>